<dbReference type="PANTHER" id="PTHR33295">
    <property type="entry name" value="ATPASE"/>
    <property type="match status" value="1"/>
</dbReference>
<feature type="domain" description="DUF4143" evidence="1">
    <location>
        <begin position="10"/>
        <end position="85"/>
    </location>
</feature>
<name>A0A133YAV3_9FIRM</name>
<accession>A0A133YAV3</accession>
<comment type="caution">
    <text evidence="2">The sequence shown here is derived from an EMBL/GenBank/DDBJ whole genome shotgun (WGS) entry which is preliminary data.</text>
</comment>
<keyword evidence="3" id="KW-1185">Reference proteome</keyword>
<dbReference type="AlphaFoldDB" id="A0A133YAV3"/>
<organism evidence="2 3">
    <name type="scientific">Amygdalobacter nucleatus</name>
    <dbReference type="NCBI Taxonomy" id="3029274"/>
    <lineage>
        <taxon>Bacteria</taxon>
        <taxon>Bacillati</taxon>
        <taxon>Bacillota</taxon>
        <taxon>Clostridia</taxon>
        <taxon>Eubacteriales</taxon>
        <taxon>Oscillospiraceae</taxon>
        <taxon>Amygdalobacter</taxon>
    </lineage>
</organism>
<gene>
    <name evidence="2" type="ORF">HMPREF1872_00876</name>
</gene>
<dbReference type="PANTHER" id="PTHR33295:SF20">
    <property type="entry name" value="ATPASE"/>
    <property type="match status" value="1"/>
</dbReference>
<dbReference type="PATRIC" id="fig|1497955.3.peg.847"/>
<dbReference type="RefSeq" id="WP_315574192.1">
    <property type="nucleotide sequence ID" value="NZ_JARFNM010000001.1"/>
</dbReference>
<protein>
    <recommendedName>
        <fullName evidence="1">DUF4143 domain-containing protein</fullName>
    </recommendedName>
</protein>
<dbReference type="STRING" id="1497955.HMPREF1872_00876"/>
<dbReference type="Pfam" id="PF13635">
    <property type="entry name" value="DUF4143"/>
    <property type="match status" value="1"/>
</dbReference>
<dbReference type="EMBL" id="LSCV01000030">
    <property type="protein sequence ID" value="KXB40330.1"/>
    <property type="molecule type" value="Genomic_DNA"/>
</dbReference>
<proteinExistence type="predicted"/>
<evidence type="ECO:0000313" key="3">
    <source>
        <dbReference type="Proteomes" id="UP000070080"/>
    </source>
</evidence>
<sequence>MFFAVEHYDIKGKELLRTLEKHYIVDIGLRNLLLGYRDADRGHILENIVFLELLRRGYHVYIGKIGNLEVDFLAEKVDEKIYIQVTESLQSEQTRQRELRPLQQITDNYEKIVLSLDHDFIKSENGIKLLNLFDWLLE</sequence>
<dbReference type="InterPro" id="IPR025420">
    <property type="entry name" value="DUF4143"/>
</dbReference>
<reference evidence="3" key="1">
    <citation type="submission" date="2016-01" db="EMBL/GenBank/DDBJ databases">
        <authorList>
            <person name="Mitreva M."/>
            <person name="Pepin K.H."/>
            <person name="Mihindukulasuriya K.A."/>
            <person name="Fulton R."/>
            <person name="Fronick C."/>
            <person name="O'Laughlin M."/>
            <person name="Miner T."/>
            <person name="Herter B."/>
            <person name="Rosa B.A."/>
            <person name="Cordes M."/>
            <person name="Tomlinson C."/>
            <person name="Wollam A."/>
            <person name="Palsikar V.B."/>
            <person name="Mardis E.R."/>
            <person name="Wilson R.K."/>
        </authorList>
    </citation>
    <scope>NUCLEOTIDE SEQUENCE [LARGE SCALE GENOMIC DNA]</scope>
    <source>
        <strain evidence="3">KA00274</strain>
    </source>
</reference>
<evidence type="ECO:0000313" key="2">
    <source>
        <dbReference type="EMBL" id="KXB40330.1"/>
    </source>
</evidence>
<dbReference type="Proteomes" id="UP000070080">
    <property type="component" value="Unassembled WGS sequence"/>
</dbReference>
<evidence type="ECO:0000259" key="1">
    <source>
        <dbReference type="Pfam" id="PF13635"/>
    </source>
</evidence>